<dbReference type="CDD" id="cd11029">
    <property type="entry name" value="CYP107-like"/>
    <property type="match status" value="1"/>
</dbReference>
<dbReference type="Proteomes" id="UP000548476">
    <property type="component" value="Unassembled WGS sequence"/>
</dbReference>
<evidence type="ECO:0000256" key="4">
    <source>
        <dbReference type="ARBA" id="ARBA00023002"/>
    </source>
</evidence>
<dbReference type="InterPro" id="IPR002397">
    <property type="entry name" value="Cyt_P450_B"/>
</dbReference>
<dbReference type="RefSeq" id="WP_184792799.1">
    <property type="nucleotide sequence ID" value="NZ_BONT01000101.1"/>
</dbReference>
<dbReference type="PRINTS" id="PR00359">
    <property type="entry name" value="BP450"/>
</dbReference>
<proteinExistence type="inferred from homology"/>
<gene>
    <name evidence="7" type="ORF">HNR73_007610</name>
</gene>
<dbReference type="EMBL" id="JACHGT010000025">
    <property type="protein sequence ID" value="MBB6039712.1"/>
    <property type="molecule type" value="Genomic_DNA"/>
</dbReference>
<dbReference type="InterPro" id="IPR001128">
    <property type="entry name" value="Cyt_P450"/>
</dbReference>
<dbReference type="AlphaFoldDB" id="A0A841G1S6"/>
<dbReference type="Gene3D" id="1.10.630.10">
    <property type="entry name" value="Cytochrome P450"/>
    <property type="match status" value="1"/>
</dbReference>
<keyword evidence="8" id="KW-1185">Reference proteome</keyword>
<accession>A0A841G1S6</accession>
<dbReference type="FunFam" id="1.10.630.10:FF:000018">
    <property type="entry name" value="Cytochrome P450 monooxygenase"/>
    <property type="match status" value="1"/>
</dbReference>
<sequence length="390" mass="42196">MSALPTLDLSDPAVLTDPYGAYAEIRERSPVAMLTAPGMPPMWAVTRHAEGRAMLADERFEILSHSYQRPDVPEHCRRYMRTMSETNGAEHRRLRRLVAPPFTPRNTESFRPHLATIVDALVDALPAGRPFDLLADFARPLPTEAISELVGVPAADRPRWRAWGAAVVAGHGPEFTAAIPGILAAAEALVAARRAEAADDLISDLVRAQDEGNRLSDDDLVTFVWQLLLAGQTPTNLIANAVQTLFTHPEQLALLRSKPELMPGAVEELTRFAGPQLLTVPRYSAVDAEIGGVTVPAGSPVTVALASVNRDPRVFTDPDILDVTRPVGRDGHMGYAHGEHFCLGAPLARAQTELALSALWRRFPDLAPAGDVSFLPDPGTWRLASLPVVG</sequence>
<dbReference type="GO" id="GO:0016705">
    <property type="term" value="F:oxidoreductase activity, acting on paired donors, with incorporation or reduction of molecular oxygen"/>
    <property type="evidence" value="ECO:0007669"/>
    <property type="project" value="InterPro"/>
</dbReference>
<comment type="caution">
    <text evidence="7">The sequence shown here is derived from an EMBL/GenBank/DDBJ whole genome shotgun (WGS) entry which is preliminary data.</text>
</comment>
<evidence type="ECO:0000256" key="2">
    <source>
        <dbReference type="ARBA" id="ARBA00022617"/>
    </source>
</evidence>
<dbReference type="GO" id="GO:0004497">
    <property type="term" value="F:monooxygenase activity"/>
    <property type="evidence" value="ECO:0007669"/>
    <property type="project" value="UniProtKB-KW"/>
</dbReference>
<keyword evidence="2" id="KW-0349">Heme</keyword>
<dbReference type="GO" id="GO:0005506">
    <property type="term" value="F:iron ion binding"/>
    <property type="evidence" value="ECO:0007669"/>
    <property type="project" value="InterPro"/>
</dbReference>
<protein>
    <submittedName>
        <fullName evidence="7">Cytochrome P450</fullName>
    </submittedName>
</protein>
<evidence type="ECO:0000256" key="1">
    <source>
        <dbReference type="ARBA" id="ARBA00010617"/>
    </source>
</evidence>
<keyword evidence="6" id="KW-0503">Monooxygenase</keyword>
<comment type="similarity">
    <text evidence="1">Belongs to the cytochrome P450 family.</text>
</comment>
<evidence type="ECO:0000313" key="7">
    <source>
        <dbReference type="EMBL" id="MBB6039712.1"/>
    </source>
</evidence>
<keyword evidence="5" id="KW-0408">Iron</keyword>
<dbReference type="Pfam" id="PF00067">
    <property type="entry name" value="p450"/>
    <property type="match status" value="1"/>
</dbReference>
<dbReference type="PANTHER" id="PTHR46696:SF1">
    <property type="entry name" value="CYTOCHROME P450 YJIB-RELATED"/>
    <property type="match status" value="1"/>
</dbReference>
<evidence type="ECO:0000256" key="5">
    <source>
        <dbReference type="ARBA" id="ARBA00023004"/>
    </source>
</evidence>
<evidence type="ECO:0000256" key="3">
    <source>
        <dbReference type="ARBA" id="ARBA00022723"/>
    </source>
</evidence>
<reference evidence="7 8" key="1">
    <citation type="submission" date="2020-08" db="EMBL/GenBank/DDBJ databases">
        <title>Genomic Encyclopedia of Type Strains, Phase IV (KMG-IV): sequencing the most valuable type-strain genomes for metagenomic binning, comparative biology and taxonomic classification.</title>
        <authorList>
            <person name="Goeker M."/>
        </authorList>
    </citation>
    <scope>NUCLEOTIDE SEQUENCE [LARGE SCALE GENOMIC DNA]</scope>
    <source>
        <strain evidence="7 8">YIM 65646</strain>
    </source>
</reference>
<organism evidence="7 8">
    <name type="scientific">Phytomonospora endophytica</name>
    <dbReference type="NCBI Taxonomy" id="714109"/>
    <lineage>
        <taxon>Bacteria</taxon>
        <taxon>Bacillati</taxon>
        <taxon>Actinomycetota</taxon>
        <taxon>Actinomycetes</taxon>
        <taxon>Micromonosporales</taxon>
        <taxon>Micromonosporaceae</taxon>
        <taxon>Phytomonospora</taxon>
    </lineage>
</organism>
<dbReference type="SUPFAM" id="SSF48264">
    <property type="entry name" value="Cytochrome P450"/>
    <property type="match status" value="1"/>
</dbReference>
<keyword evidence="3" id="KW-0479">Metal-binding</keyword>
<dbReference type="PANTHER" id="PTHR46696">
    <property type="entry name" value="P450, PUTATIVE (EUROFUNG)-RELATED"/>
    <property type="match status" value="1"/>
</dbReference>
<dbReference type="InterPro" id="IPR036396">
    <property type="entry name" value="Cyt_P450_sf"/>
</dbReference>
<dbReference type="GO" id="GO:0020037">
    <property type="term" value="F:heme binding"/>
    <property type="evidence" value="ECO:0007669"/>
    <property type="project" value="InterPro"/>
</dbReference>
<evidence type="ECO:0000256" key="6">
    <source>
        <dbReference type="ARBA" id="ARBA00023033"/>
    </source>
</evidence>
<keyword evidence="4" id="KW-0560">Oxidoreductase</keyword>
<evidence type="ECO:0000313" key="8">
    <source>
        <dbReference type="Proteomes" id="UP000548476"/>
    </source>
</evidence>
<name>A0A841G1S6_9ACTN</name>
<dbReference type="GO" id="GO:0017000">
    <property type="term" value="P:antibiotic biosynthetic process"/>
    <property type="evidence" value="ECO:0007669"/>
    <property type="project" value="UniProtKB-ARBA"/>
</dbReference>